<dbReference type="Proteomes" id="UP000660611">
    <property type="component" value="Unassembled WGS sequence"/>
</dbReference>
<dbReference type="InterPro" id="IPR035923">
    <property type="entry name" value="TT1751-like_sf"/>
</dbReference>
<protein>
    <recommendedName>
        <fullName evidence="3">DUF302 domain-containing protein</fullName>
    </recommendedName>
</protein>
<keyword evidence="2" id="KW-1185">Reference proteome</keyword>
<dbReference type="Gene3D" id="3.30.310.70">
    <property type="entry name" value="TT1751-like domain"/>
    <property type="match status" value="1"/>
</dbReference>
<evidence type="ECO:0000313" key="1">
    <source>
        <dbReference type="EMBL" id="GIG49362.1"/>
    </source>
</evidence>
<dbReference type="EMBL" id="BONQ01000117">
    <property type="protein sequence ID" value="GIG49362.1"/>
    <property type="molecule type" value="Genomic_DNA"/>
</dbReference>
<dbReference type="AlphaFoldDB" id="A0A919UBM6"/>
<evidence type="ECO:0000313" key="2">
    <source>
        <dbReference type="Proteomes" id="UP000660611"/>
    </source>
</evidence>
<comment type="caution">
    <text evidence="1">The sequence shown here is derived from an EMBL/GenBank/DDBJ whole genome shotgun (WGS) entry which is preliminary data.</text>
</comment>
<evidence type="ECO:0008006" key="3">
    <source>
        <dbReference type="Google" id="ProtNLM"/>
    </source>
</evidence>
<organism evidence="1 2">
    <name type="scientific">Dactylosporangium siamense</name>
    <dbReference type="NCBI Taxonomy" id="685454"/>
    <lineage>
        <taxon>Bacteria</taxon>
        <taxon>Bacillati</taxon>
        <taxon>Actinomycetota</taxon>
        <taxon>Actinomycetes</taxon>
        <taxon>Micromonosporales</taxon>
        <taxon>Micromonosporaceae</taxon>
        <taxon>Dactylosporangium</taxon>
    </lineage>
</organism>
<gene>
    <name evidence="1" type="ORF">Dsi01nite_074030</name>
</gene>
<dbReference type="RefSeq" id="WP_203851038.1">
    <property type="nucleotide sequence ID" value="NZ_BAAAVW010000001.1"/>
</dbReference>
<dbReference type="SUPFAM" id="SSF103247">
    <property type="entry name" value="TT1751-like"/>
    <property type="match status" value="1"/>
</dbReference>
<accession>A0A919UBM6</accession>
<sequence length="184" mass="19835">MAGSHAVDWAARRLVVEAEGSFEDVVARYEGAVPDYPAARIEQLVADDAGWQAVCDLTDTVARHGFLIYWKIAADSLMRVAGDTSRCAAYLMGNHTIAERMFRHDPTAMLYAPLRTVISQEPGGPVLFSTDQPSLHFASLGRPEITEVGIELDHKLGALLAALGLPVPACLNQPQPASTGTDQH</sequence>
<proteinExistence type="predicted"/>
<reference evidence="1" key="1">
    <citation type="submission" date="2021-01" db="EMBL/GenBank/DDBJ databases">
        <title>Whole genome shotgun sequence of Dactylosporangium siamense NBRC 106093.</title>
        <authorList>
            <person name="Komaki H."/>
            <person name="Tamura T."/>
        </authorList>
    </citation>
    <scope>NUCLEOTIDE SEQUENCE</scope>
    <source>
        <strain evidence="1">NBRC 106093</strain>
    </source>
</reference>
<name>A0A919UBM6_9ACTN</name>